<evidence type="ECO:0000313" key="1">
    <source>
        <dbReference type="EMBL" id="EUA33464.1"/>
    </source>
</evidence>
<organism evidence="1">
    <name type="scientific">Mycobacterium xenopi 4042</name>
    <dbReference type="NCBI Taxonomy" id="1299334"/>
    <lineage>
        <taxon>Bacteria</taxon>
        <taxon>Bacillati</taxon>
        <taxon>Actinomycetota</taxon>
        <taxon>Actinomycetes</taxon>
        <taxon>Mycobacteriales</taxon>
        <taxon>Mycobacteriaceae</taxon>
        <taxon>Mycobacterium</taxon>
    </lineage>
</organism>
<name>X8APC6_MYCXE</name>
<proteinExistence type="predicted"/>
<gene>
    <name evidence="1" type="ORF">I553_7875</name>
</gene>
<keyword evidence="1" id="KW-0575">Peroxidase</keyword>
<keyword evidence="1" id="KW-0560">Oxidoreductase</keyword>
<protein>
    <submittedName>
        <fullName evidence="1">Putative alkylhydroperoxidase</fullName>
    </submittedName>
</protein>
<dbReference type="PATRIC" id="fig|1299334.3.peg.5252"/>
<reference evidence="1" key="1">
    <citation type="submission" date="2014-01" db="EMBL/GenBank/DDBJ databases">
        <authorList>
            <person name="Brown-Elliot B."/>
            <person name="Wallace R."/>
            <person name="Lenaerts A."/>
            <person name="Ordway D."/>
            <person name="DeGroote M.A."/>
            <person name="Parker T."/>
            <person name="Sizemore C."/>
            <person name="Tallon L.J."/>
            <person name="Sadzewicz L.K."/>
            <person name="Sengamalay N."/>
            <person name="Fraser C.M."/>
            <person name="Hine E."/>
            <person name="Shefchek K.A."/>
            <person name="Das S.P."/>
            <person name="Tettelin H."/>
        </authorList>
    </citation>
    <scope>NUCLEOTIDE SEQUENCE [LARGE SCALE GENOMIC DNA]</scope>
    <source>
        <strain evidence="1">4042</strain>
    </source>
</reference>
<comment type="caution">
    <text evidence="1">The sequence shown here is derived from an EMBL/GenBank/DDBJ whole genome shotgun (WGS) entry which is preliminary data.</text>
</comment>
<accession>X8APC6</accession>
<dbReference type="EMBL" id="JAOB01000047">
    <property type="protein sequence ID" value="EUA33464.1"/>
    <property type="molecule type" value="Genomic_DNA"/>
</dbReference>
<dbReference type="AlphaFoldDB" id="X8APC6"/>
<dbReference type="GO" id="GO:0004601">
    <property type="term" value="F:peroxidase activity"/>
    <property type="evidence" value="ECO:0007669"/>
    <property type="project" value="UniProtKB-KW"/>
</dbReference>
<sequence length="55" mass="6307">MLEPGHNSPWNTATGIGIVAVMDERDHYHAVLDDLNPQHRALRKMIPDVYRDSPR</sequence>